<keyword evidence="3" id="KW-1185">Reference proteome</keyword>
<evidence type="ECO:0000313" key="3">
    <source>
        <dbReference type="Proteomes" id="UP000689195"/>
    </source>
</evidence>
<dbReference type="Proteomes" id="UP000689195">
    <property type="component" value="Unassembled WGS sequence"/>
</dbReference>
<dbReference type="EMBL" id="CAJJDO010000017">
    <property type="protein sequence ID" value="CAD8147966.1"/>
    <property type="molecule type" value="Genomic_DNA"/>
</dbReference>
<accession>A0A8S1T9I5</accession>
<feature type="region of interest" description="Disordered" evidence="1">
    <location>
        <begin position="1"/>
        <end position="26"/>
    </location>
</feature>
<gene>
    <name evidence="2" type="ORF">PPENT_87.1.T0170232</name>
</gene>
<sequence>MHFQLSQNMSLDLRSPVEDGVDDDISSTEQLCDDSVESLEEFLPKIHQKSNPSFIMEEKIIQYLKQLNLLFKTDPRKKEFEYQYFLFVTLVKNKKKQYLSFQVLLRAHLLQKVSNQKLNK</sequence>
<protein>
    <submittedName>
        <fullName evidence="2">Uncharacterized protein</fullName>
    </submittedName>
</protein>
<proteinExistence type="predicted"/>
<reference evidence="2" key="1">
    <citation type="submission" date="2021-01" db="EMBL/GenBank/DDBJ databases">
        <authorList>
            <consortium name="Genoscope - CEA"/>
            <person name="William W."/>
        </authorList>
    </citation>
    <scope>NUCLEOTIDE SEQUENCE</scope>
</reference>
<dbReference type="AlphaFoldDB" id="A0A8S1T9I5"/>
<evidence type="ECO:0000256" key="1">
    <source>
        <dbReference type="SAM" id="MobiDB-lite"/>
    </source>
</evidence>
<evidence type="ECO:0000313" key="2">
    <source>
        <dbReference type="EMBL" id="CAD8147966.1"/>
    </source>
</evidence>
<comment type="caution">
    <text evidence="2">The sequence shown here is derived from an EMBL/GenBank/DDBJ whole genome shotgun (WGS) entry which is preliminary data.</text>
</comment>
<name>A0A8S1T9I5_9CILI</name>
<organism evidence="2 3">
    <name type="scientific">Paramecium pentaurelia</name>
    <dbReference type="NCBI Taxonomy" id="43138"/>
    <lineage>
        <taxon>Eukaryota</taxon>
        <taxon>Sar</taxon>
        <taxon>Alveolata</taxon>
        <taxon>Ciliophora</taxon>
        <taxon>Intramacronucleata</taxon>
        <taxon>Oligohymenophorea</taxon>
        <taxon>Peniculida</taxon>
        <taxon>Parameciidae</taxon>
        <taxon>Paramecium</taxon>
    </lineage>
</organism>
<feature type="compositionally biased region" description="Polar residues" evidence="1">
    <location>
        <begin position="1"/>
        <end position="10"/>
    </location>
</feature>
<dbReference type="OrthoDB" id="303439at2759"/>